<evidence type="ECO:0000259" key="5">
    <source>
        <dbReference type="Pfam" id="PF02782"/>
    </source>
</evidence>
<comment type="caution">
    <text evidence="6">The sequence shown here is derived from an EMBL/GenBank/DDBJ whole genome shotgun (WGS) entry which is preliminary data.</text>
</comment>
<dbReference type="InterPro" id="IPR043129">
    <property type="entry name" value="ATPase_NBD"/>
</dbReference>
<proteinExistence type="inferred from homology"/>
<dbReference type="Pfam" id="PF02782">
    <property type="entry name" value="FGGY_C"/>
    <property type="match status" value="1"/>
</dbReference>
<dbReference type="PIRSF" id="PIRSF000538">
    <property type="entry name" value="GlpK"/>
    <property type="match status" value="1"/>
</dbReference>
<dbReference type="PANTHER" id="PTHR43095">
    <property type="entry name" value="SUGAR KINASE"/>
    <property type="match status" value="1"/>
</dbReference>
<dbReference type="InterPro" id="IPR018485">
    <property type="entry name" value="FGGY_C"/>
</dbReference>
<keyword evidence="3 6" id="KW-0418">Kinase</keyword>
<dbReference type="EC" id="2.7.1.-" evidence="6"/>
<evidence type="ECO:0000256" key="2">
    <source>
        <dbReference type="ARBA" id="ARBA00022679"/>
    </source>
</evidence>
<reference evidence="7" key="1">
    <citation type="journal article" date="2019" name="Int. J. Syst. Evol. Microbiol.">
        <title>The Global Catalogue of Microorganisms (GCM) 10K type strain sequencing project: providing services to taxonomists for standard genome sequencing and annotation.</title>
        <authorList>
            <consortium name="The Broad Institute Genomics Platform"/>
            <consortium name="The Broad Institute Genome Sequencing Center for Infectious Disease"/>
            <person name="Wu L."/>
            <person name="Ma J."/>
        </authorList>
    </citation>
    <scope>NUCLEOTIDE SEQUENCE [LARGE SCALE GENOMIC DNA]</scope>
    <source>
        <strain evidence="7">CGMCC 4.7241</strain>
    </source>
</reference>
<evidence type="ECO:0000259" key="4">
    <source>
        <dbReference type="Pfam" id="PF00370"/>
    </source>
</evidence>
<comment type="similarity">
    <text evidence="1">Belongs to the FGGY kinase family.</text>
</comment>
<evidence type="ECO:0000313" key="6">
    <source>
        <dbReference type="EMBL" id="MFC3766419.1"/>
    </source>
</evidence>
<dbReference type="InterPro" id="IPR018484">
    <property type="entry name" value="FGGY_N"/>
</dbReference>
<dbReference type="InterPro" id="IPR050406">
    <property type="entry name" value="FGGY_Carb_Kinase"/>
</dbReference>
<dbReference type="CDD" id="cd07783">
    <property type="entry name" value="ASKHA_NBD_FGGY_SePSK_AtXK1-like"/>
    <property type="match status" value="1"/>
</dbReference>
<dbReference type="InterPro" id="IPR000577">
    <property type="entry name" value="Carb_kinase_FGGY"/>
</dbReference>
<dbReference type="Proteomes" id="UP001595699">
    <property type="component" value="Unassembled WGS sequence"/>
</dbReference>
<evidence type="ECO:0000256" key="3">
    <source>
        <dbReference type="ARBA" id="ARBA00022777"/>
    </source>
</evidence>
<evidence type="ECO:0000313" key="7">
    <source>
        <dbReference type="Proteomes" id="UP001595699"/>
    </source>
</evidence>
<keyword evidence="2 6" id="KW-0808">Transferase</keyword>
<organism evidence="6 7">
    <name type="scientific">Tenggerimyces flavus</name>
    <dbReference type="NCBI Taxonomy" id="1708749"/>
    <lineage>
        <taxon>Bacteria</taxon>
        <taxon>Bacillati</taxon>
        <taxon>Actinomycetota</taxon>
        <taxon>Actinomycetes</taxon>
        <taxon>Propionibacteriales</taxon>
        <taxon>Nocardioidaceae</taxon>
        <taxon>Tenggerimyces</taxon>
    </lineage>
</organism>
<dbReference type="PANTHER" id="PTHR43095:SF2">
    <property type="entry name" value="GLUCONOKINASE"/>
    <property type="match status" value="1"/>
</dbReference>
<dbReference type="RefSeq" id="WP_205121971.1">
    <property type="nucleotide sequence ID" value="NZ_JAFBCM010000001.1"/>
</dbReference>
<dbReference type="GO" id="GO:0016301">
    <property type="term" value="F:kinase activity"/>
    <property type="evidence" value="ECO:0007669"/>
    <property type="project" value="UniProtKB-KW"/>
</dbReference>
<dbReference type="Gene3D" id="3.30.420.40">
    <property type="match status" value="2"/>
</dbReference>
<dbReference type="SUPFAM" id="SSF53067">
    <property type="entry name" value="Actin-like ATPase domain"/>
    <property type="match status" value="2"/>
</dbReference>
<dbReference type="EMBL" id="JBHRZH010000055">
    <property type="protein sequence ID" value="MFC3766419.1"/>
    <property type="molecule type" value="Genomic_DNA"/>
</dbReference>
<name>A0ABV7YQS8_9ACTN</name>
<protein>
    <submittedName>
        <fullName evidence="6">FGGY-family carbohydrate kinase</fullName>
        <ecNumber evidence="6">2.7.1.-</ecNumber>
    </submittedName>
</protein>
<evidence type="ECO:0000256" key="1">
    <source>
        <dbReference type="ARBA" id="ARBA00009156"/>
    </source>
</evidence>
<accession>A0ABV7YQS8</accession>
<sequence length="480" mass="50311">MSWLGVDLGTQGVRVVAASDEGAVLASAARPLTSRRDGGEHEQDPEDWWTAFLAAAGEVTQQVDRVDGIAICGTSGTVLFLDDEARPCTPALMYDDARAAAYADRLIKDPVEGWTIAGAKPQPTWALAKALWLLENHDVPPGARLAHQVDLLTQRLVGEPVATDTSNALKSGVDLTTLAWPDLAKYALPEERLPNVVLPGTKLGTVAKKTAGIDAGTTVVAGLTDGCAAQVASGALGDGSWNFVLGTTLVLKGTTETPLRDPDGALYSHRAPDGSWWPGGASSAGAGVLARDFAQADLAALDQAAKAYEPAKAITYPLVSQGERFPFTRPEARAFTVGQPTNDAERYASVLQGVAYVERLCLDLVASLGAPIDGPVALTGGATKSAYWNQLQADVLGREVVVPEVADGAFGMAVLAASTAYGSLNAAAAAMVRVRDRLIPREGVSERFVSPYAALVRELAERGWIGERLQQFALAGLGDM</sequence>
<gene>
    <name evidence="6" type="ORF">ACFOUW_36720</name>
</gene>
<keyword evidence="7" id="KW-1185">Reference proteome</keyword>
<feature type="domain" description="Carbohydrate kinase FGGY N-terminal" evidence="4">
    <location>
        <begin position="3"/>
        <end position="231"/>
    </location>
</feature>
<feature type="domain" description="Carbohydrate kinase FGGY C-terminal" evidence="5">
    <location>
        <begin position="243"/>
        <end position="419"/>
    </location>
</feature>
<dbReference type="Pfam" id="PF00370">
    <property type="entry name" value="FGGY_N"/>
    <property type="match status" value="1"/>
</dbReference>